<dbReference type="PANTHER" id="PTHR11695">
    <property type="entry name" value="ALCOHOL DEHYDROGENASE RELATED"/>
    <property type="match status" value="1"/>
</dbReference>
<proteinExistence type="predicted"/>
<dbReference type="Proteomes" id="UP000306441">
    <property type="component" value="Unassembled WGS sequence"/>
</dbReference>
<dbReference type="CDD" id="cd05289">
    <property type="entry name" value="MDR_like_2"/>
    <property type="match status" value="1"/>
</dbReference>
<feature type="domain" description="Enoyl reductase (ER)" evidence="2">
    <location>
        <begin position="10"/>
        <end position="304"/>
    </location>
</feature>
<dbReference type="InterPro" id="IPR020843">
    <property type="entry name" value="ER"/>
</dbReference>
<evidence type="ECO:0000256" key="1">
    <source>
        <dbReference type="ARBA" id="ARBA00023002"/>
    </source>
</evidence>
<dbReference type="SMART" id="SM00829">
    <property type="entry name" value="PKS_ER"/>
    <property type="match status" value="1"/>
</dbReference>
<organism evidence="3 4">
    <name type="scientific">Ollibium composti</name>
    <dbReference type="NCBI Taxonomy" id="2675109"/>
    <lineage>
        <taxon>Bacteria</taxon>
        <taxon>Pseudomonadati</taxon>
        <taxon>Pseudomonadota</taxon>
        <taxon>Alphaproteobacteria</taxon>
        <taxon>Hyphomicrobiales</taxon>
        <taxon>Phyllobacteriaceae</taxon>
        <taxon>Ollibium</taxon>
    </lineage>
</organism>
<accession>A0ABY2Q6C1</accession>
<dbReference type="InterPro" id="IPR013154">
    <property type="entry name" value="ADH-like_N"/>
</dbReference>
<dbReference type="Pfam" id="PF08240">
    <property type="entry name" value="ADH_N"/>
    <property type="match status" value="1"/>
</dbReference>
<dbReference type="Pfam" id="PF13602">
    <property type="entry name" value="ADH_zinc_N_2"/>
    <property type="match status" value="1"/>
</dbReference>
<dbReference type="EMBL" id="SSNY01000006">
    <property type="protein sequence ID" value="THF56981.1"/>
    <property type="molecule type" value="Genomic_DNA"/>
</dbReference>
<dbReference type="SUPFAM" id="SSF51735">
    <property type="entry name" value="NAD(P)-binding Rossmann-fold domains"/>
    <property type="match status" value="1"/>
</dbReference>
<gene>
    <name evidence="3" type="ORF">E6C48_11705</name>
</gene>
<evidence type="ECO:0000259" key="2">
    <source>
        <dbReference type="SMART" id="SM00829"/>
    </source>
</evidence>
<dbReference type="PANTHER" id="PTHR11695:SF294">
    <property type="entry name" value="RETICULON-4-INTERACTING PROTEIN 1, MITOCHONDRIAL"/>
    <property type="match status" value="1"/>
</dbReference>
<dbReference type="Gene3D" id="3.40.50.720">
    <property type="entry name" value="NAD(P)-binding Rossmann-like Domain"/>
    <property type="match status" value="1"/>
</dbReference>
<dbReference type="PROSITE" id="PS01162">
    <property type="entry name" value="QOR_ZETA_CRYSTAL"/>
    <property type="match status" value="1"/>
</dbReference>
<protein>
    <submittedName>
        <fullName evidence="3">NADP-dependent oxidoreductase</fullName>
    </submittedName>
</protein>
<dbReference type="Gene3D" id="3.90.180.10">
    <property type="entry name" value="Medium-chain alcohol dehydrogenases, catalytic domain"/>
    <property type="match status" value="1"/>
</dbReference>
<name>A0ABY2Q6C1_9HYPH</name>
<sequence length="307" mass="31923">MRAVRFARHGGPEVLEMVEVPSPVAGPGEVVVAVHAVSANPVDGKIRRGMLGANLAALPSGTGRDGAGVVIATGEGVPADLKGQRVCFLAPRGVGSWVEEIALPAAIVAPIPGDLSFTDAASLPLAGSSAWIGLVDTAGVKAGDRVLIHAAAGGVGGMAVQIARAAGARVFATCSARNAAYVRGLGADEVAAYDEVAFETVFRDMDVVFDLMGGEVHQRSYPVLKRGGTMACLNAAPFEDRHEAFGVTVKVAQVFPDRAVLDALLDRVRSGVIRPTVEKVLRFEDYAEAQRLSDTGHVRGKIVLTLR</sequence>
<evidence type="ECO:0000313" key="3">
    <source>
        <dbReference type="EMBL" id="THF56981.1"/>
    </source>
</evidence>
<dbReference type="SUPFAM" id="SSF50129">
    <property type="entry name" value="GroES-like"/>
    <property type="match status" value="1"/>
</dbReference>
<dbReference type="InterPro" id="IPR002364">
    <property type="entry name" value="Quin_OxRdtase/zeta-crystal_CS"/>
</dbReference>
<evidence type="ECO:0000313" key="4">
    <source>
        <dbReference type="Proteomes" id="UP000306441"/>
    </source>
</evidence>
<keyword evidence="1" id="KW-0560">Oxidoreductase</keyword>
<dbReference type="InterPro" id="IPR011032">
    <property type="entry name" value="GroES-like_sf"/>
</dbReference>
<dbReference type="InterPro" id="IPR036291">
    <property type="entry name" value="NAD(P)-bd_dom_sf"/>
</dbReference>
<reference evidence="3 4" key="1">
    <citation type="submission" date="2019-04" db="EMBL/GenBank/DDBJ databases">
        <title>Mesorhizobium composti sp. nov., isolated from compost.</title>
        <authorList>
            <person name="Lin S.-Y."/>
            <person name="Hameed A."/>
            <person name="Hsieh Y.-T."/>
            <person name="Young C.-C."/>
        </authorList>
    </citation>
    <scope>NUCLEOTIDE SEQUENCE [LARGE SCALE GENOMIC DNA]</scope>
    <source>
        <strain evidence="3 4">CC-YTH430</strain>
    </source>
</reference>
<dbReference type="RefSeq" id="WP_136357355.1">
    <property type="nucleotide sequence ID" value="NZ_SSNY01000006.1"/>
</dbReference>
<keyword evidence="4" id="KW-1185">Reference proteome</keyword>
<comment type="caution">
    <text evidence="3">The sequence shown here is derived from an EMBL/GenBank/DDBJ whole genome shotgun (WGS) entry which is preliminary data.</text>
</comment>
<dbReference type="InterPro" id="IPR050700">
    <property type="entry name" value="YIM1/Zinc_Alcohol_DH_Fams"/>
</dbReference>